<accession>A0A545THN1</accession>
<dbReference type="EMBL" id="VIKR01000001">
    <property type="protein sequence ID" value="TQV76661.1"/>
    <property type="molecule type" value="Genomic_DNA"/>
</dbReference>
<keyword evidence="1" id="KW-0175">Coiled coil</keyword>
<gene>
    <name evidence="3" type="ORF">FLL45_01495</name>
</gene>
<comment type="caution">
    <text evidence="3">The sequence shown here is derived from an EMBL/GenBank/DDBJ whole genome shotgun (WGS) entry which is preliminary data.</text>
</comment>
<keyword evidence="2" id="KW-0812">Transmembrane</keyword>
<dbReference type="RefSeq" id="WP_142888021.1">
    <property type="nucleotide sequence ID" value="NZ_VIKR01000001.1"/>
</dbReference>
<organism evidence="3 4">
    <name type="scientific">Aliikangiella marina</name>
    <dbReference type="NCBI Taxonomy" id="1712262"/>
    <lineage>
        <taxon>Bacteria</taxon>
        <taxon>Pseudomonadati</taxon>
        <taxon>Pseudomonadota</taxon>
        <taxon>Gammaproteobacteria</taxon>
        <taxon>Oceanospirillales</taxon>
        <taxon>Pleioneaceae</taxon>
        <taxon>Aliikangiella</taxon>
    </lineage>
</organism>
<evidence type="ECO:0000256" key="2">
    <source>
        <dbReference type="SAM" id="Phobius"/>
    </source>
</evidence>
<feature type="coiled-coil region" evidence="1">
    <location>
        <begin position="9"/>
        <end position="36"/>
    </location>
</feature>
<keyword evidence="2" id="KW-0472">Membrane</keyword>
<keyword evidence="4" id="KW-1185">Reference proteome</keyword>
<evidence type="ECO:0000313" key="4">
    <source>
        <dbReference type="Proteomes" id="UP000317839"/>
    </source>
</evidence>
<evidence type="ECO:0000313" key="3">
    <source>
        <dbReference type="EMBL" id="TQV76661.1"/>
    </source>
</evidence>
<feature type="transmembrane region" description="Helical" evidence="2">
    <location>
        <begin position="49"/>
        <end position="69"/>
    </location>
</feature>
<reference evidence="3 4" key="1">
    <citation type="submission" date="2019-06" db="EMBL/GenBank/DDBJ databases">
        <title>Draft genome of Aliikangiella marina GYP-15.</title>
        <authorList>
            <person name="Wang G."/>
        </authorList>
    </citation>
    <scope>NUCLEOTIDE SEQUENCE [LARGE SCALE GENOMIC DNA]</scope>
    <source>
        <strain evidence="3 4">GYP-15</strain>
    </source>
</reference>
<evidence type="ECO:0000256" key="1">
    <source>
        <dbReference type="SAM" id="Coils"/>
    </source>
</evidence>
<dbReference type="Proteomes" id="UP000317839">
    <property type="component" value="Unassembled WGS sequence"/>
</dbReference>
<dbReference type="AlphaFoldDB" id="A0A545THN1"/>
<name>A0A545THN1_9GAMM</name>
<protein>
    <submittedName>
        <fullName evidence="3">Uncharacterized protein</fullName>
    </submittedName>
</protein>
<keyword evidence="2" id="KW-1133">Transmembrane helix</keyword>
<proteinExistence type="predicted"/>
<sequence>MAPSQGERLASLETRVDRTEQDIDSLHGAIKRLTNEIHSLVILLSKTKGLVTGVFFATSALWTVLLAGWKLLVG</sequence>